<dbReference type="InterPro" id="IPR002197">
    <property type="entry name" value="HTH_Fis"/>
</dbReference>
<dbReference type="InterPro" id="IPR058031">
    <property type="entry name" value="AAA_lid_NorR"/>
</dbReference>
<evidence type="ECO:0000256" key="1">
    <source>
        <dbReference type="ARBA" id="ARBA00022741"/>
    </source>
</evidence>
<dbReference type="OrthoDB" id="5496274at2"/>
<dbReference type="PROSITE" id="PS50045">
    <property type="entry name" value="SIGMA54_INTERACT_4"/>
    <property type="match status" value="1"/>
</dbReference>
<keyword evidence="3" id="KW-0805">Transcription regulation</keyword>
<dbReference type="SUPFAM" id="SSF52540">
    <property type="entry name" value="P-loop containing nucleoside triphosphate hydrolases"/>
    <property type="match status" value="1"/>
</dbReference>
<keyword evidence="5" id="KW-0804">Transcription</keyword>
<evidence type="ECO:0000256" key="5">
    <source>
        <dbReference type="ARBA" id="ARBA00023163"/>
    </source>
</evidence>
<dbReference type="InterPro" id="IPR027417">
    <property type="entry name" value="P-loop_NTPase"/>
</dbReference>
<gene>
    <name evidence="7" type="ORF">SAMN05421835_10540</name>
</gene>
<dbReference type="Proteomes" id="UP000199025">
    <property type="component" value="Unassembled WGS sequence"/>
</dbReference>
<evidence type="ECO:0000256" key="2">
    <source>
        <dbReference type="ARBA" id="ARBA00022840"/>
    </source>
</evidence>
<keyword evidence="1" id="KW-0547">Nucleotide-binding</keyword>
<organism evidence="7 8">
    <name type="scientific">Amycolatopsis sacchari</name>
    <dbReference type="NCBI Taxonomy" id="115433"/>
    <lineage>
        <taxon>Bacteria</taxon>
        <taxon>Bacillati</taxon>
        <taxon>Actinomycetota</taxon>
        <taxon>Actinomycetes</taxon>
        <taxon>Pseudonocardiales</taxon>
        <taxon>Pseudonocardiaceae</taxon>
        <taxon>Amycolatopsis</taxon>
    </lineage>
</organism>
<feature type="domain" description="Sigma-54 factor interaction" evidence="6">
    <location>
        <begin position="332"/>
        <end position="396"/>
    </location>
</feature>
<dbReference type="GO" id="GO:0006355">
    <property type="term" value="P:regulation of DNA-templated transcription"/>
    <property type="evidence" value="ECO:0007669"/>
    <property type="project" value="InterPro"/>
</dbReference>
<dbReference type="PANTHER" id="PTHR32071">
    <property type="entry name" value="TRANSCRIPTIONAL REGULATORY PROTEIN"/>
    <property type="match status" value="1"/>
</dbReference>
<evidence type="ECO:0000256" key="3">
    <source>
        <dbReference type="ARBA" id="ARBA00023015"/>
    </source>
</evidence>
<evidence type="ECO:0000313" key="8">
    <source>
        <dbReference type="Proteomes" id="UP000199025"/>
    </source>
</evidence>
<protein>
    <submittedName>
        <fullName evidence="7">Regulatory protein, Fis family</fullName>
    </submittedName>
</protein>
<keyword evidence="4" id="KW-0238">DNA-binding</keyword>
<name>A0A1I3QWS5_9PSEU</name>
<evidence type="ECO:0000256" key="4">
    <source>
        <dbReference type="ARBA" id="ARBA00023125"/>
    </source>
</evidence>
<dbReference type="EMBL" id="FORP01000005">
    <property type="protein sequence ID" value="SFJ38703.1"/>
    <property type="molecule type" value="Genomic_DNA"/>
</dbReference>
<dbReference type="Pfam" id="PF01590">
    <property type="entry name" value="GAF"/>
    <property type="match status" value="1"/>
</dbReference>
<dbReference type="Pfam" id="PF25601">
    <property type="entry name" value="AAA_lid_14"/>
    <property type="match status" value="1"/>
</dbReference>
<evidence type="ECO:0000259" key="6">
    <source>
        <dbReference type="PROSITE" id="PS50045"/>
    </source>
</evidence>
<dbReference type="Pfam" id="PF02954">
    <property type="entry name" value="HTH_8"/>
    <property type="match status" value="1"/>
</dbReference>
<dbReference type="InterPro" id="IPR009057">
    <property type="entry name" value="Homeodomain-like_sf"/>
</dbReference>
<accession>A0A1I3QWS5</accession>
<dbReference type="GO" id="GO:0005524">
    <property type="term" value="F:ATP binding"/>
    <property type="evidence" value="ECO:0007669"/>
    <property type="project" value="UniProtKB-KW"/>
</dbReference>
<keyword evidence="2" id="KW-0067">ATP-binding</keyword>
<evidence type="ECO:0000313" key="7">
    <source>
        <dbReference type="EMBL" id="SFJ38703.1"/>
    </source>
</evidence>
<dbReference type="InterPro" id="IPR029016">
    <property type="entry name" value="GAF-like_dom_sf"/>
</dbReference>
<keyword evidence="8" id="KW-1185">Reference proteome</keyword>
<dbReference type="SUPFAM" id="SSF46689">
    <property type="entry name" value="Homeodomain-like"/>
    <property type="match status" value="1"/>
</dbReference>
<dbReference type="STRING" id="115433.SAMN05421835_10540"/>
<sequence>MAHERPVAVPARLRASWQRSERYGVPPDEVQPVFTGTVDEGSLFYECGSEVLRGLHATLANEPVSLMLTDSEGFVLSRLCGDSTILRSLDRVHLAPGFSYAERNAGTNGLGLALADRAPSLVSAEQHYCSGLWGYTCAAAPVLDPATGALLGSVNLTTWSQSSKELLLAVAQAAAGNTAALMMARGSGHAARPAPRGEVFRVYSDRLPEPRLSGAWQDALAEAEGAIARGRVVVVSGEPGVGKTALASAARRAVRPRERVLNARPPAPQDADAWLALWTPELGKPDTCVIISGVDALPVSAAEELAAALSAVPAAVPAPFTLTAEDPAAIPDVLGELADTVVEVPALRYRPDDVEPLARSFAGRSRFTPAAMRALQAYQWPGNVRQLRDVVRQAATRADVIDTRHLAPEVFTGGTRRLTRMEAVERDEIVRCLTQPGASVAKAASLLGMSRATIYRKIAHYDIKVPGRSRHG</sequence>
<dbReference type="PRINTS" id="PR01590">
    <property type="entry name" value="HTHFIS"/>
</dbReference>
<dbReference type="InterPro" id="IPR002078">
    <property type="entry name" value="Sigma_54_int"/>
</dbReference>
<dbReference type="Gene3D" id="1.10.8.60">
    <property type="match status" value="1"/>
</dbReference>
<proteinExistence type="predicted"/>
<dbReference type="AlphaFoldDB" id="A0A1I3QWS5"/>
<reference evidence="7 8" key="1">
    <citation type="submission" date="2016-10" db="EMBL/GenBank/DDBJ databases">
        <authorList>
            <person name="de Groot N.N."/>
        </authorList>
    </citation>
    <scope>NUCLEOTIDE SEQUENCE [LARGE SCALE GENOMIC DNA]</scope>
    <source>
        <strain evidence="7 8">DSM 44468</strain>
    </source>
</reference>
<dbReference type="GO" id="GO:0043565">
    <property type="term" value="F:sequence-specific DNA binding"/>
    <property type="evidence" value="ECO:0007669"/>
    <property type="project" value="InterPro"/>
</dbReference>
<dbReference type="InterPro" id="IPR003018">
    <property type="entry name" value="GAF"/>
</dbReference>
<dbReference type="Gene3D" id="3.30.450.40">
    <property type="match status" value="1"/>
</dbReference>
<dbReference type="Gene3D" id="1.10.10.60">
    <property type="entry name" value="Homeodomain-like"/>
    <property type="match status" value="1"/>
</dbReference>
<dbReference type="RefSeq" id="WP_091505717.1">
    <property type="nucleotide sequence ID" value="NZ_FORP01000005.1"/>
</dbReference>